<dbReference type="PANTHER" id="PTHR46496:SF1">
    <property type="entry name" value="ZEAXANTHIN EPOXIDASE, CHLOROPLASTIC"/>
    <property type="match status" value="1"/>
</dbReference>
<evidence type="ECO:0000313" key="7">
    <source>
        <dbReference type="Proteomes" id="UP000306980"/>
    </source>
</evidence>
<dbReference type="NCBIfam" id="NF005243">
    <property type="entry name" value="PRK06753.1"/>
    <property type="match status" value="1"/>
</dbReference>
<keyword evidence="2" id="KW-0285">Flavoprotein</keyword>
<dbReference type="SUPFAM" id="SSF51905">
    <property type="entry name" value="FAD/NAD(P)-binding domain"/>
    <property type="match status" value="1"/>
</dbReference>
<protein>
    <submittedName>
        <fullName evidence="6">Monooxygenase</fullName>
    </submittedName>
</protein>
<proteinExistence type="predicted"/>
<evidence type="ECO:0000256" key="3">
    <source>
        <dbReference type="ARBA" id="ARBA00022827"/>
    </source>
</evidence>
<evidence type="ECO:0000259" key="5">
    <source>
        <dbReference type="Pfam" id="PF01494"/>
    </source>
</evidence>
<dbReference type="PRINTS" id="PR00420">
    <property type="entry name" value="RNGMNOXGNASE"/>
</dbReference>
<keyword evidence="6" id="KW-0503">Monooxygenase</keyword>
<keyword evidence="4" id="KW-0560">Oxidoreductase</keyword>
<gene>
    <name evidence="6" type="ORF">FFL34_05780</name>
</gene>
<dbReference type="Proteomes" id="UP000306980">
    <property type="component" value="Unassembled WGS sequence"/>
</dbReference>
<dbReference type="OrthoDB" id="9766816at2"/>
<dbReference type="RefSeq" id="WP_138602311.1">
    <property type="nucleotide sequence ID" value="NZ_VCIA01000001.1"/>
</dbReference>
<dbReference type="AlphaFoldDB" id="A0A5S3R7E5"/>
<evidence type="ECO:0000256" key="1">
    <source>
        <dbReference type="ARBA" id="ARBA00001974"/>
    </source>
</evidence>
<evidence type="ECO:0000313" key="6">
    <source>
        <dbReference type="EMBL" id="TMN21673.1"/>
    </source>
</evidence>
<comment type="caution">
    <text evidence="6">The sequence shown here is derived from an EMBL/GenBank/DDBJ whole genome shotgun (WGS) entry which is preliminary data.</text>
</comment>
<keyword evidence="3" id="KW-0274">FAD</keyword>
<accession>A0A5S3R7E5</accession>
<dbReference type="Pfam" id="PF01494">
    <property type="entry name" value="FAD_binding_3"/>
    <property type="match status" value="1"/>
</dbReference>
<dbReference type="EMBL" id="VCIA01000001">
    <property type="protein sequence ID" value="TMN21673.1"/>
    <property type="molecule type" value="Genomic_DNA"/>
</dbReference>
<dbReference type="InterPro" id="IPR002938">
    <property type="entry name" value="FAD-bd"/>
</dbReference>
<organism evidence="6 7">
    <name type="scientific">Lentibacillus cibarius</name>
    <dbReference type="NCBI Taxonomy" id="2583219"/>
    <lineage>
        <taxon>Bacteria</taxon>
        <taxon>Bacillati</taxon>
        <taxon>Bacillota</taxon>
        <taxon>Bacilli</taxon>
        <taxon>Bacillales</taxon>
        <taxon>Bacillaceae</taxon>
        <taxon>Lentibacillus</taxon>
    </lineage>
</organism>
<dbReference type="GO" id="GO:0071949">
    <property type="term" value="F:FAD binding"/>
    <property type="evidence" value="ECO:0007669"/>
    <property type="project" value="InterPro"/>
</dbReference>
<feature type="domain" description="FAD-binding" evidence="5">
    <location>
        <begin position="4"/>
        <end position="335"/>
    </location>
</feature>
<dbReference type="PANTHER" id="PTHR46496">
    <property type="match status" value="1"/>
</dbReference>
<dbReference type="GO" id="GO:0004497">
    <property type="term" value="F:monooxygenase activity"/>
    <property type="evidence" value="ECO:0007669"/>
    <property type="project" value="UniProtKB-KW"/>
</dbReference>
<comment type="cofactor">
    <cofactor evidence="1">
        <name>FAD</name>
        <dbReference type="ChEBI" id="CHEBI:57692"/>
    </cofactor>
</comment>
<name>A0A5S3R7E5_9BACI</name>
<evidence type="ECO:0000256" key="2">
    <source>
        <dbReference type="ARBA" id="ARBA00022630"/>
    </source>
</evidence>
<evidence type="ECO:0000256" key="4">
    <source>
        <dbReference type="ARBA" id="ARBA00023002"/>
    </source>
</evidence>
<sequence>MTLAIIGGGIGGLALAAGLHNLGIKVHVFERARSFKPLGAGLGLGSNAMLALDRMGVKEDVAKVGMPLQEQRFLNDKLDVMNRIDFSLLKKRFGEETVTIHRADLHEALFRAVEPDYFHFDKQVTDFVQHDDHVTLTFQDNTTYEVDYVIAADGIHSIFRQTLLPDSRPRYAGYTCWRGITKNKGDVMPHISSEAWSAHGRFGWAPLHDGNVYWFACVNADEGDHYYARLDKGKTARLFAHFSSTVERLIRETEDAFFLHHDIYDMQPLDSFVYGRVCLLGDAAHATTPNMGQGAGQAIEDAYELMRAINEETSISRALSRYDAKRVKKAKKVIKLSRQIGRAAQWQHPLLIGFRNTVFPFIEYCIHFACIPIRISKYRVPIYSKIVAFSQADVFV</sequence>
<reference evidence="6 7" key="1">
    <citation type="submission" date="2019-05" db="EMBL/GenBank/DDBJ databases">
        <title>Genomic analysis of Lentibacillus sp. NKC220-2.</title>
        <authorList>
            <person name="Oh Y.J."/>
        </authorList>
    </citation>
    <scope>NUCLEOTIDE SEQUENCE [LARGE SCALE GENOMIC DNA]</scope>
    <source>
        <strain evidence="6 7">NKC220-2</strain>
    </source>
</reference>
<dbReference type="Gene3D" id="3.50.50.60">
    <property type="entry name" value="FAD/NAD(P)-binding domain"/>
    <property type="match status" value="1"/>
</dbReference>
<dbReference type="InterPro" id="IPR036188">
    <property type="entry name" value="FAD/NAD-bd_sf"/>
</dbReference>